<dbReference type="GO" id="GO:0032259">
    <property type="term" value="P:methylation"/>
    <property type="evidence" value="ECO:0007669"/>
    <property type="project" value="UniProtKB-KW"/>
</dbReference>
<dbReference type="AlphaFoldDB" id="G4ZM02"/>
<dbReference type="GO" id="GO:0008168">
    <property type="term" value="F:methyltransferase activity"/>
    <property type="evidence" value="ECO:0007669"/>
    <property type="project" value="UniProtKB-KW"/>
</dbReference>
<proteinExistence type="predicted"/>
<accession>G4ZM02</accession>
<dbReference type="GO" id="GO:0005694">
    <property type="term" value="C:chromosome"/>
    <property type="evidence" value="ECO:0007669"/>
    <property type="project" value="UniProtKB-SubCell"/>
</dbReference>
<feature type="domain" description="SET" evidence="8">
    <location>
        <begin position="27"/>
        <end position="135"/>
    </location>
</feature>
<dbReference type="SUPFAM" id="SSF82199">
    <property type="entry name" value="SET domain"/>
    <property type="match status" value="1"/>
</dbReference>
<organism evidence="9 10">
    <name type="scientific">Phytophthora sojae (strain P6497)</name>
    <name type="common">Soybean stem and root rot agent</name>
    <name type="synonym">Phytophthora megasperma f. sp. glycines</name>
    <dbReference type="NCBI Taxonomy" id="1094619"/>
    <lineage>
        <taxon>Eukaryota</taxon>
        <taxon>Sar</taxon>
        <taxon>Stramenopiles</taxon>
        <taxon>Oomycota</taxon>
        <taxon>Peronosporomycetes</taxon>
        <taxon>Peronosporales</taxon>
        <taxon>Peronosporaceae</taxon>
        <taxon>Phytophthora</taxon>
    </lineage>
</organism>
<dbReference type="SMART" id="SM00317">
    <property type="entry name" value="SET"/>
    <property type="match status" value="1"/>
</dbReference>
<evidence type="ECO:0000256" key="6">
    <source>
        <dbReference type="ARBA" id="ARBA00022691"/>
    </source>
</evidence>
<dbReference type="InParanoid" id="G4ZM02"/>
<name>G4ZM02_PHYSP</name>
<evidence type="ECO:0000313" key="9">
    <source>
        <dbReference type="EMBL" id="EGZ15631.1"/>
    </source>
</evidence>
<evidence type="ECO:0000259" key="8">
    <source>
        <dbReference type="PROSITE" id="PS50280"/>
    </source>
</evidence>
<keyword evidence="4" id="KW-0489">Methyltransferase</keyword>
<evidence type="ECO:0000256" key="1">
    <source>
        <dbReference type="ARBA" id="ARBA00004123"/>
    </source>
</evidence>
<dbReference type="RefSeq" id="XP_009529380.1">
    <property type="nucleotide sequence ID" value="XM_009531085.1"/>
</dbReference>
<evidence type="ECO:0000256" key="2">
    <source>
        <dbReference type="ARBA" id="ARBA00004286"/>
    </source>
</evidence>
<keyword evidence="10" id="KW-1185">Reference proteome</keyword>
<sequence>MNVECIRGQWKTNTDCSYQRFQRGLSLRLSLRSSGERGIGLFTDQYIEKDAFIIEYMGEVIQRGEFYRRCSRYYYGVQPTDSEVIDASRQGSLVRFANHSCAPNSRLERWDINGEVCCGLFAIADIECDAELTFS</sequence>
<dbReference type="InterPro" id="IPR046341">
    <property type="entry name" value="SET_dom_sf"/>
</dbReference>
<keyword evidence="7" id="KW-0539">Nucleus</keyword>
<dbReference type="STRING" id="1094619.G4ZM02"/>
<dbReference type="EMBL" id="JH159155">
    <property type="protein sequence ID" value="EGZ15631.1"/>
    <property type="molecule type" value="Genomic_DNA"/>
</dbReference>
<dbReference type="InterPro" id="IPR001214">
    <property type="entry name" value="SET_dom"/>
</dbReference>
<dbReference type="Pfam" id="PF00856">
    <property type="entry name" value="SET"/>
    <property type="match status" value="1"/>
</dbReference>
<keyword evidence="6" id="KW-0949">S-adenosyl-L-methionine</keyword>
<evidence type="ECO:0000256" key="7">
    <source>
        <dbReference type="ARBA" id="ARBA00023242"/>
    </source>
</evidence>
<evidence type="ECO:0000256" key="4">
    <source>
        <dbReference type="ARBA" id="ARBA00022603"/>
    </source>
</evidence>
<evidence type="ECO:0000313" key="10">
    <source>
        <dbReference type="Proteomes" id="UP000002640"/>
    </source>
</evidence>
<dbReference type="GeneID" id="20659012"/>
<dbReference type="PROSITE" id="PS50280">
    <property type="entry name" value="SET"/>
    <property type="match status" value="1"/>
</dbReference>
<protein>
    <recommendedName>
        <fullName evidence="8">SET domain-containing protein</fullName>
    </recommendedName>
</protein>
<dbReference type="Proteomes" id="UP000002640">
    <property type="component" value="Unassembled WGS sequence"/>
</dbReference>
<keyword evidence="5" id="KW-0808">Transferase</keyword>
<dbReference type="SMR" id="G4ZM02"/>
<dbReference type="PANTHER" id="PTHR22884">
    <property type="entry name" value="SET DOMAIN PROTEINS"/>
    <property type="match status" value="1"/>
</dbReference>
<dbReference type="Gene3D" id="2.170.270.10">
    <property type="entry name" value="SET domain"/>
    <property type="match status" value="1"/>
</dbReference>
<dbReference type="InterPro" id="IPR050777">
    <property type="entry name" value="SET2_Histone-Lys_MeTrsfase"/>
</dbReference>
<evidence type="ECO:0000256" key="3">
    <source>
        <dbReference type="ARBA" id="ARBA00022454"/>
    </source>
</evidence>
<comment type="subcellular location">
    <subcellularLocation>
        <location evidence="2">Chromosome</location>
    </subcellularLocation>
    <subcellularLocation>
        <location evidence="1">Nucleus</location>
    </subcellularLocation>
</comment>
<dbReference type="GO" id="GO:0005634">
    <property type="term" value="C:nucleus"/>
    <property type="evidence" value="ECO:0007669"/>
    <property type="project" value="UniProtKB-SubCell"/>
</dbReference>
<evidence type="ECO:0000256" key="5">
    <source>
        <dbReference type="ARBA" id="ARBA00022679"/>
    </source>
</evidence>
<keyword evidence="3" id="KW-0158">Chromosome</keyword>
<reference evidence="9 10" key="1">
    <citation type="journal article" date="2006" name="Science">
        <title>Phytophthora genome sequences uncover evolutionary origins and mechanisms of pathogenesis.</title>
        <authorList>
            <person name="Tyler B.M."/>
            <person name="Tripathy S."/>
            <person name="Zhang X."/>
            <person name="Dehal P."/>
            <person name="Jiang R.H."/>
            <person name="Aerts A."/>
            <person name="Arredondo F.D."/>
            <person name="Baxter L."/>
            <person name="Bensasson D."/>
            <person name="Beynon J.L."/>
            <person name="Chapman J."/>
            <person name="Damasceno C.M."/>
            <person name="Dorrance A.E."/>
            <person name="Dou D."/>
            <person name="Dickerman A.W."/>
            <person name="Dubchak I.L."/>
            <person name="Garbelotto M."/>
            <person name="Gijzen M."/>
            <person name="Gordon S.G."/>
            <person name="Govers F."/>
            <person name="Grunwald N.J."/>
            <person name="Huang W."/>
            <person name="Ivors K.L."/>
            <person name="Jones R.W."/>
            <person name="Kamoun S."/>
            <person name="Krampis K."/>
            <person name="Lamour K.H."/>
            <person name="Lee M.K."/>
            <person name="McDonald W.H."/>
            <person name="Medina M."/>
            <person name="Meijer H.J."/>
            <person name="Nordberg E.K."/>
            <person name="Maclean D.J."/>
            <person name="Ospina-Giraldo M.D."/>
            <person name="Morris P.F."/>
            <person name="Phuntumart V."/>
            <person name="Putnam N.H."/>
            <person name="Rash S."/>
            <person name="Rose J.K."/>
            <person name="Sakihama Y."/>
            <person name="Salamov A.A."/>
            <person name="Savidor A."/>
            <person name="Scheuring C.F."/>
            <person name="Smith B.M."/>
            <person name="Sobral B.W."/>
            <person name="Terry A."/>
            <person name="Torto-Alalibo T.A."/>
            <person name="Win J."/>
            <person name="Xu Z."/>
            <person name="Zhang H."/>
            <person name="Grigoriev I.V."/>
            <person name="Rokhsar D.S."/>
            <person name="Boore J.L."/>
        </authorList>
    </citation>
    <scope>NUCLEOTIDE SEQUENCE [LARGE SCALE GENOMIC DNA]</scope>
    <source>
        <strain evidence="9 10">P6497</strain>
    </source>
</reference>
<gene>
    <name evidence="9" type="ORF">PHYSODRAFT_509638</name>
</gene>
<dbReference type="KEGG" id="psoj:PHYSODRAFT_509638"/>
<dbReference type="OMA" id="NCTIERW"/>